<feature type="chain" id="PRO_5036470424" evidence="1">
    <location>
        <begin position="33"/>
        <end position="214"/>
    </location>
</feature>
<dbReference type="FunCoup" id="A0A8V0ZMI4">
    <property type="interactions" value="167"/>
</dbReference>
<evidence type="ECO:0000313" key="3">
    <source>
        <dbReference type="Proteomes" id="UP000000539"/>
    </source>
</evidence>
<feature type="signal peptide" evidence="1">
    <location>
        <begin position="1"/>
        <end position="32"/>
    </location>
</feature>
<accession>A0A8V0ZMI4</accession>
<dbReference type="OrthoDB" id="9416539at2759"/>
<organism evidence="2 3">
    <name type="scientific">Gallus gallus</name>
    <name type="common">Chicken</name>
    <dbReference type="NCBI Taxonomy" id="9031"/>
    <lineage>
        <taxon>Eukaryota</taxon>
        <taxon>Metazoa</taxon>
        <taxon>Chordata</taxon>
        <taxon>Craniata</taxon>
        <taxon>Vertebrata</taxon>
        <taxon>Euteleostomi</taxon>
        <taxon>Archelosauria</taxon>
        <taxon>Archosauria</taxon>
        <taxon>Dinosauria</taxon>
        <taxon>Saurischia</taxon>
        <taxon>Theropoda</taxon>
        <taxon>Coelurosauria</taxon>
        <taxon>Aves</taxon>
        <taxon>Neognathae</taxon>
        <taxon>Galloanserae</taxon>
        <taxon>Galliformes</taxon>
        <taxon>Phasianidae</taxon>
        <taxon>Phasianinae</taxon>
        <taxon>Gallus</taxon>
    </lineage>
</organism>
<reference evidence="2" key="3">
    <citation type="submission" date="2025-09" db="UniProtKB">
        <authorList>
            <consortium name="Ensembl"/>
        </authorList>
    </citation>
    <scope>IDENTIFICATION</scope>
    <source>
        <strain evidence="2">broiler</strain>
    </source>
</reference>
<keyword evidence="1" id="KW-0732">Signal</keyword>
<protein>
    <submittedName>
        <fullName evidence="2">Receptor activity modifying protein 2</fullName>
    </submittedName>
</protein>
<reference evidence="2" key="2">
    <citation type="submission" date="2025-08" db="UniProtKB">
        <authorList>
            <consortium name="Ensembl"/>
        </authorList>
    </citation>
    <scope>IDENTIFICATION</scope>
    <source>
        <strain evidence="2">broiler</strain>
    </source>
</reference>
<name>A0A8V0ZMI4_CHICK</name>
<proteinExistence type="predicted"/>
<dbReference type="AlphaFoldDB" id="A0A8V0ZMI4"/>
<sequence length="214" mass="23334">MAPCAQMGSGHLSRGLLLLCALLGHQFCHVGATAEGFRQEARTSPPVSAYNHTGKLVAEMIQQMKSSMVWMRLCYFVPCKPCSKSTRLKSSHWMMAEASSSSDGSPLPASLWRLEHFLAWFQAVAQAAAYLELLGVKRICEAFQRHDFLSCCCFPILVNAVDGHSGGWSGTAAKGFSSQLPAACLGSIAPTAWLSEVKANTQNALLLLWHRRPH</sequence>
<evidence type="ECO:0000313" key="2">
    <source>
        <dbReference type="Ensembl" id="ENSGALP00010032662.1"/>
    </source>
</evidence>
<dbReference type="Ensembl" id="ENSGALT00010054131.1">
    <property type="protein sequence ID" value="ENSGALP00010032662.1"/>
    <property type="gene ID" value="ENSGALG00010022235.1"/>
</dbReference>
<dbReference type="GlyGen" id="A0A8V0ZMI4">
    <property type="glycosylation" value="1 site"/>
</dbReference>
<dbReference type="Proteomes" id="UP000000539">
    <property type="component" value="Chromosome 27"/>
</dbReference>
<keyword evidence="3" id="KW-1185">Reference proteome</keyword>
<reference evidence="2" key="1">
    <citation type="submission" date="2020-11" db="EMBL/GenBank/DDBJ databases">
        <title>Gallus gallus (Chicken) genome, bGalGal1, GRCg7b, maternal haplotype autosomes + Z &amp; W.</title>
        <authorList>
            <person name="Warren W."/>
            <person name="Formenti G."/>
            <person name="Fedrigo O."/>
            <person name="Haase B."/>
            <person name="Mountcastle J."/>
            <person name="Balacco J."/>
            <person name="Tracey A."/>
            <person name="Schneider V."/>
            <person name="Okimoto R."/>
            <person name="Cheng H."/>
            <person name="Hawken R."/>
            <person name="Howe K."/>
            <person name="Jarvis E.D."/>
        </authorList>
    </citation>
    <scope>NUCLEOTIDE SEQUENCE [LARGE SCALE GENOMIC DNA]</scope>
    <source>
        <strain evidence="2">Broiler</strain>
    </source>
</reference>
<evidence type="ECO:0000256" key="1">
    <source>
        <dbReference type="SAM" id="SignalP"/>
    </source>
</evidence>
<gene>
    <name evidence="2" type="primary">RAMP2</name>
</gene>